<gene>
    <name evidence="3" type="ORF">TRIVIDRAFT_65028</name>
</gene>
<dbReference type="PROSITE" id="PS50948">
    <property type="entry name" value="PAN"/>
    <property type="match status" value="4"/>
</dbReference>
<dbReference type="GeneID" id="25796664"/>
<dbReference type="Pfam" id="PF00024">
    <property type="entry name" value="PAN_1"/>
    <property type="match status" value="5"/>
</dbReference>
<evidence type="ECO:0000256" key="1">
    <source>
        <dbReference type="SAM" id="SignalP"/>
    </source>
</evidence>
<dbReference type="RefSeq" id="XP_013950351.1">
    <property type="nucleotide sequence ID" value="XM_014094876.1"/>
</dbReference>
<dbReference type="HOGENOM" id="CLU_672793_0_0_1"/>
<accession>G9NBF0</accession>
<dbReference type="InterPro" id="IPR003609">
    <property type="entry name" value="Pan_app"/>
</dbReference>
<comment type="caution">
    <text evidence="3">The sequence shown here is derived from an EMBL/GenBank/DDBJ whole genome shotgun (WGS) entry which is preliminary data.</text>
</comment>
<feature type="signal peptide" evidence="1">
    <location>
        <begin position="1"/>
        <end position="20"/>
    </location>
</feature>
<feature type="domain" description="Apple" evidence="2">
    <location>
        <begin position="187"/>
        <end position="256"/>
    </location>
</feature>
<proteinExistence type="predicted"/>
<dbReference type="OMA" id="WCEANNG"/>
<name>G9NBF0_HYPVG</name>
<feature type="domain" description="Apple" evidence="2">
    <location>
        <begin position="340"/>
        <end position="405"/>
    </location>
</feature>
<evidence type="ECO:0000313" key="4">
    <source>
        <dbReference type="Proteomes" id="UP000007115"/>
    </source>
</evidence>
<dbReference type="EMBL" id="ABDF02000091">
    <property type="protein sequence ID" value="EHK16155.1"/>
    <property type="molecule type" value="Genomic_DNA"/>
</dbReference>
<keyword evidence="4" id="KW-1185">Reference proteome</keyword>
<dbReference type="SUPFAM" id="SSF57414">
    <property type="entry name" value="Hairpin loop containing domain-like"/>
    <property type="match status" value="4"/>
</dbReference>
<dbReference type="OrthoDB" id="4870286at2759"/>
<dbReference type="VEuPathDB" id="FungiDB:TRIVIDRAFT_65028"/>
<keyword evidence="1" id="KW-0732">Signal</keyword>
<dbReference type="InParanoid" id="G9NBF0"/>
<feature type="domain" description="Apple" evidence="2">
    <location>
        <begin position="99"/>
        <end position="178"/>
    </location>
</feature>
<feature type="chain" id="PRO_5003524334" description="Apple domain-containing protein" evidence="1">
    <location>
        <begin position="21"/>
        <end position="409"/>
    </location>
</feature>
<feature type="domain" description="Apple" evidence="2">
    <location>
        <begin position="265"/>
        <end position="335"/>
    </location>
</feature>
<sequence>MKICNLVKALALGVLPLTLASPAATTPQCGVPGDGDDFYTSSTVSNILECQYKCKSDAKCLSSEFKPSTGTCWLYAKPVAQAKTRNDTTGKWFFNDRDCLAAPAAPQCNISGDGSDFYKKSTASTVSGCQSACSSDPKCLSSEYKPSDGSCWLYAGPVSQAKTRNDTSGTYYFYDRNCPIPATTPQCNIFGDGSSYYTSSTVNTLYDCQSTCIKDPKCSSSEYKPSSGSCWLYATPVSVAKTKNDTGTYIFNDRNCPVKPGPLQCRVAGDGSSYYKSSTVKSVTDCQNNCKNDTKCLSSEYKPSSGGCWLYSAPVSVAKTKNDTSGTYYFYDRDCPLPKCGLNQMELDFYTTSNVSSLQACQSTCNSDPKCLSFNYRADTGVCGLSVKPVADSSPVIWVGYDRDCAVSS</sequence>
<evidence type="ECO:0000313" key="3">
    <source>
        <dbReference type="EMBL" id="EHK16155.1"/>
    </source>
</evidence>
<dbReference type="Proteomes" id="UP000007115">
    <property type="component" value="Unassembled WGS sequence"/>
</dbReference>
<evidence type="ECO:0000259" key="2">
    <source>
        <dbReference type="PROSITE" id="PS50948"/>
    </source>
</evidence>
<organism evidence="3 4">
    <name type="scientific">Hypocrea virens (strain Gv29-8 / FGSC 10586)</name>
    <name type="common">Gliocladium virens</name>
    <name type="synonym">Trichoderma virens</name>
    <dbReference type="NCBI Taxonomy" id="413071"/>
    <lineage>
        <taxon>Eukaryota</taxon>
        <taxon>Fungi</taxon>
        <taxon>Dikarya</taxon>
        <taxon>Ascomycota</taxon>
        <taxon>Pezizomycotina</taxon>
        <taxon>Sordariomycetes</taxon>
        <taxon>Hypocreomycetidae</taxon>
        <taxon>Hypocreales</taxon>
        <taxon>Hypocreaceae</taxon>
        <taxon>Trichoderma</taxon>
    </lineage>
</organism>
<reference evidence="3 4" key="1">
    <citation type="journal article" date="2011" name="Genome Biol.">
        <title>Comparative genome sequence analysis underscores mycoparasitism as the ancestral life style of Trichoderma.</title>
        <authorList>
            <person name="Kubicek C.P."/>
            <person name="Herrera-Estrella A."/>
            <person name="Seidl-Seiboth V."/>
            <person name="Martinez D.A."/>
            <person name="Druzhinina I.S."/>
            <person name="Thon M."/>
            <person name="Zeilinger S."/>
            <person name="Casas-Flores S."/>
            <person name="Horwitz B.A."/>
            <person name="Mukherjee P.K."/>
            <person name="Mukherjee M."/>
            <person name="Kredics L."/>
            <person name="Alcaraz L.D."/>
            <person name="Aerts A."/>
            <person name="Antal Z."/>
            <person name="Atanasova L."/>
            <person name="Cervantes-Badillo M.G."/>
            <person name="Challacombe J."/>
            <person name="Chertkov O."/>
            <person name="McCluskey K."/>
            <person name="Coulpier F."/>
            <person name="Deshpande N."/>
            <person name="von Doehren H."/>
            <person name="Ebbole D.J."/>
            <person name="Esquivel-Naranjo E.U."/>
            <person name="Fekete E."/>
            <person name="Flipphi M."/>
            <person name="Glaser F."/>
            <person name="Gomez-Rodriguez E.Y."/>
            <person name="Gruber S."/>
            <person name="Han C."/>
            <person name="Henrissat B."/>
            <person name="Hermosa R."/>
            <person name="Hernandez-Onate M."/>
            <person name="Karaffa L."/>
            <person name="Kosti I."/>
            <person name="Le Crom S."/>
            <person name="Lindquist E."/>
            <person name="Lucas S."/>
            <person name="Luebeck M."/>
            <person name="Luebeck P.S."/>
            <person name="Margeot A."/>
            <person name="Metz B."/>
            <person name="Misra M."/>
            <person name="Nevalainen H."/>
            <person name="Omann M."/>
            <person name="Packer N."/>
            <person name="Perrone G."/>
            <person name="Uresti-Rivera E.E."/>
            <person name="Salamov A."/>
            <person name="Schmoll M."/>
            <person name="Seiboth B."/>
            <person name="Shapiro H."/>
            <person name="Sukno S."/>
            <person name="Tamayo-Ramos J.A."/>
            <person name="Tisch D."/>
            <person name="Wiest A."/>
            <person name="Wilkinson H.H."/>
            <person name="Zhang M."/>
            <person name="Coutinho P.M."/>
            <person name="Kenerley C.M."/>
            <person name="Monte E."/>
            <person name="Baker S.E."/>
            <person name="Grigoriev I.V."/>
        </authorList>
    </citation>
    <scope>NUCLEOTIDE SEQUENCE [LARGE SCALE GENOMIC DNA]</scope>
    <source>
        <strain evidence="4">Gv29-8 / FGSC 10586</strain>
    </source>
</reference>
<protein>
    <recommendedName>
        <fullName evidence="2">Apple domain-containing protein</fullName>
    </recommendedName>
</protein>
<dbReference type="Gene3D" id="3.50.4.10">
    <property type="entry name" value="Hepatocyte Growth Factor"/>
    <property type="match status" value="5"/>
</dbReference>
<dbReference type="AlphaFoldDB" id="G9NBF0"/>
<dbReference type="SMART" id="SM00473">
    <property type="entry name" value="PAN_AP"/>
    <property type="match status" value="5"/>
</dbReference>